<evidence type="ECO:0000256" key="1">
    <source>
        <dbReference type="SAM" id="MobiDB-lite"/>
    </source>
</evidence>
<dbReference type="AlphaFoldDB" id="A0A133ZYT7"/>
<organism evidence="2 3">
    <name type="scientific">Lachnoanaerobaculum saburreum</name>
    <dbReference type="NCBI Taxonomy" id="467210"/>
    <lineage>
        <taxon>Bacteria</taxon>
        <taxon>Bacillati</taxon>
        <taxon>Bacillota</taxon>
        <taxon>Clostridia</taxon>
        <taxon>Lachnospirales</taxon>
        <taxon>Lachnospiraceae</taxon>
        <taxon>Lachnoanaerobaculum</taxon>
    </lineage>
</organism>
<name>A0A133ZYT7_9FIRM</name>
<gene>
    <name evidence="2" type="ORF">HMPREF1866_00396</name>
</gene>
<accession>A0A133ZYT7</accession>
<dbReference type="PATRIC" id="fig|467210.3.peg.391"/>
<evidence type="ECO:0000313" key="2">
    <source>
        <dbReference type="EMBL" id="KXB60615.1"/>
    </source>
</evidence>
<feature type="compositionally biased region" description="Basic and acidic residues" evidence="1">
    <location>
        <begin position="146"/>
        <end position="155"/>
    </location>
</feature>
<proteinExistence type="predicted"/>
<dbReference type="STRING" id="467210.HMPREF1866_00396"/>
<keyword evidence="3" id="KW-1185">Reference proteome</keyword>
<protein>
    <submittedName>
        <fullName evidence="2">Uncharacterized protein</fullName>
    </submittedName>
</protein>
<comment type="caution">
    <text evidence="2">The sequence shown here is derived from an EMBL/GenBank/DDBJ whole genome shotgun (WGS) entry which is preliminary data.</text>
</comment>
<dbReference type="EMBL" id="LSDA01000011">
    <property type="protein sequence ID" value="KXB60615.1"/>
    <property type="molecule type" value="Genomic_DNA"/>
</dbReference>
<evidence type="ECO:0000313" key="3">
    <source>
        <dbReference type="Proteomes" id="UP000070394"/>
    </source>
</evidence>
<dbReference type="Proteomes" id="UP000070394">
    <property type="component" value="Unassembled WGS sequence"/>
</dbReference>
<feature type="region of interest" description="Disordered" evidence="1">
    <location>
        <begin position="134"/>
        <end position="155"/>
    </location>
</feature>
<dbReference type="RefSeq" id="WP_060930363.1">
    <property type="nucleotide sequence ID" value="NZ_KQ959775.1"/>
</dbReference>
<reference evidence="3" key="1">
    <citation type="submission" date="2016-01" db="EMBL/GenBank/DDBJ databases">
        <authorList>
            <person name="Mitreva M."/>
            <person name="Pepin K.H."/>
            <person name="Mihindukulasuriya K.A."/>
            <person name="Fulton R."/>
            <person name="Fronick C."/>
            <person name="O'Laughlin M."/>
            <person name="Miner T."/>
            <person name="Herter B."/>
            <person name="Rosa B.A."/>
            <person name="Cordes M."/>
            <person name="Tomlinson C."/>
            <person name="Wollam A."/>
            <person name="Palsikar V.B."/>
            <person name="Mardis E.R."/>
            <person name="Wilson R.K."/>
        </authorList>
    </citation>
    <scope>NUCLEOTIDE SEQUENCE [LARGE SCALE GENOMIC DNA]</scope>
    <source>
        <strain evidence="3">DNF00896</strain>
    </source>
</reference>
<sequence length="204" mass="22659">MIEFGVDEVDVSRIRAKLLLFENQVPNVIKKALNATARDAKTALADKARETYAVKSPRFKKAIRQKNATASNLVATLKITGKATALSDFKYRRHSGGASARGKLYKDGALKDLSLNDKLKAFVVKYHSGHTAVVRRDPPGRYTKGISERRRTGGDTTKLKEFYSPSIPRMIGNEAKVYGIVKPKIQDSLKKHLSRETGRIFGGR</sequence>
<dbReference type="OrthoDB" id="1843176at2"/>